<evidence type="ECO:0000313" key="2">
    <source>
        <dbReference type="Proteomes" id="UP000627464"/>
    </source>
</evidence>
<dbReference type="Proteomes" id="UP000627464">
    <property type="component" value="Unassembled WGS sequence"/>
</dbReference>
<dbReference type="InterPro" id="IPR016776">
    <property type="entry name" value="ApeP-like_dehydratase"/>
</dbReference>
<gene>
    <name evidence="1" type="ORF">GCM10011328_38580</name>
</gene>
<sequence length="158" mass="17414">MGEYLTAGEYLPHNSPMMLLDDVISVADDSVHCRVRVCREGVLAPFLTPAGDLPAWFTLEIMAQTVGVWSGWHSRQRGEPVARLGMLLGARTLRSQTPAIACGNVLDIKMTLLLQDEKFGSFEGEVSCAECSLATARINIYQPDQQELKQLFKQDGMA</sequence>
<dbReference type="Pfam" id="PF22817">
    <property type="entry name" value="ApeP-like"/>
    <property type="match status" value="1"/>
</dbReference>
<dbReference type="SUPFAM" id="SSF54637">
    <property type="entry name" value="Thioesterase/thiol ester dehydrase-isomerase"/>
    <property type="match status" value="1"/>
</dbReference>
<dbReference type="InterPro" id="IPR029069">
    <property type="entry name" value="HotDog_dom_sf"/>
</dbReference>
<comment type="caution">
    <text evidence="1">The sequence shown here is derived from an EMBL/GenBank/DDBJ whole genome shotgun (WGS) entry which is preliminary data.</text>
</comment>
<dbReference type="RefSeq" id="WP_188475157.1">
    <property type="nucleotide sequence ID" value="NZ_BMFZ01000013.1"/>
</dbReference>
<protein>
    <submittedName>
        <fullName evidence="1">3-hydroxy-fatty acyl-ACP dehydratase</fullName>
    </submittedName>
</protein>
<reference evidence="2" key="1">
    <citation type="journal article" date="2019" name="Int. J. Syst. Evol. Microbiol.">
        <title>The Global Catalogue of Microorganisms (GCM) 10K type strain sequencing project: providing services to taxonomists for standard genome sequencing and annotation.</title>
        <authorList>
            <consortium name="The Broad Institute Genomics Platform"/>
            <consortium name="The Broad Institute Genome Sequencing Center for Infectious Disease"/>
            <person name="Wu L."/>
            <person name="Ma J."/>
        </authorList>
    </citation>
    <scope>NUCLEOTIDE SEQUENCE [LARGE SCALE GENOMIC DNA]</scope>
    <source>
        <strain evidence="2">CGMCC 1.12806</strain>
    </source>
</reference>
<organism evidence="1 2">
    <name type="scientific">Hafnia psychrotolerans</name>
    <dbReference type="NCBI Taxonomy" id="1477018"/>
    <lineage>
        <taxon>Bacteria</taxon>
        <taxon>Pseudomonadati</taxon>
        <taxon>Pseudomonadota</taxon>
        <taxon>Gammaproteobacteria</taxon>
        <taxon>Enterobacterales</taxon>
        <taxon>Hafniaceae</taxon>
        <taxon>Hafnia</taxon>
    </lineage>
</organism>
<dbReference type="PIRSF" id="PIRSF020565">
    <property type="entry name" value="3Ho_Ac_ACP_DH_prd"/>
    <property type="match status" value="1"/>
</dbReference>
<accession>A0ABQ1H5F3</accession>
<evidence type="ECO:0000313" key="1">
    <source>
        <dbReference type="EMBL" id="GGA59446.1"/>
    </source>
</evidence>
<proteinExistence type="predicted"/>
<keyword evidence="2" id="KW-1185">Reference proteome</keyword>
<name>A0ABQ1H5F3_9GAMM</name>
<dbReference type="EMBL" id="BMFZ01000013">
    <property type="protein sequence ID" value="GGA59446.1"/>
    <property type="molecule type" value="Genomic_DNA"/>
</dbReference>
<dbReference type="Gene3D" id="3.10.129.10">
    <property type="entry name" value="Hotdog Thioesterase"/>
    <property type="match status" value="1"/>
</dbReference>